<dbReference type="Pfam" id="PF00583">
    <property type="entry name" value="Acetyltransf_1"/>
    <property type="match status" value="1"/>
</dbReference>
<dbReference type="Gene3D" id="3.40.630.30">
    <property type="match status" value="1"/>
</dbReference>
<dbReference type="Proteomes" id="UP001231362">
    <property type="component" value="Unassembled WGS sequence"/>
</dbReference>
<dbReference type="SUPFAM" id="SSF55729">
    <property type="entry name" value="Acyl-CoA N-acyltransferases (Nat)"/>
    <property type="match status" value="1"/>
</dbReference>
<gene>
    <name evidence="2" type="ORF">J2S07_003229</name>
</gene>
<dbReference type="RefSeq" id="WP_307151394.1">
    <property type="nucleotide sequence ID" value="NZ_JAUSTU010000017.1"/>
</dbReference>
<dbReference type="InterPro" id="IPR016181">
    <property type="entry name" value="Acyl_CoA_acyltransferase"/>
</dbReference>
<dbReference type="CDD" id="cd04301">
    <property type="entry name" value="NAT_SF"/>
    <property type="match status" value="1"/>
</dbReference>
<feature type="domain" description="N-acetyltransferase" evidence="1">
    <location>
        <begin position="80"/>
        <end position="222"/>
    </location>
</feature>
<organism evidence="2 3">
    <name type="scientific">Anoxybacillus andreesenii</name>
    <dbReference type="NCBI Taxonomy" id="1325932"/>
    <lineage>
        <taxon>Bacteria</taxon>
        <taxon>Bacillati</taxon>
        <taxon>Bacillota</taxon>
        <taxon>Bacilli</taxon>
        <taxon>Bacillales</taxon>
        <taxon>Anoxybacillaceae</taxon>
        <taxon>Anoxybacillus</taxon>
    </lineage>
</organism>
<dbReference type="InterPro" id="IPR000182">
    <property type="entry name" value="GNAT_dom"/>
</dbReference>
<evidence type="ECO:0000313" key="3">
    <source>
        <dbReference type="Proteomes" id="UP001231362"/>
    </source>
</evidence>
<dbReference type="EMBL" id="JAUSTU010000017">
    <property type="protein sequence ID" value="MDQ0156904.1"/>
    <property type="molecule type" value="Genomic_DNA"/>
</dbReference>
<keyword evidence="3" id="KW-1185">Reference proteome</keyword>
<evidence type="ECO:0000259" key="1">
    <source>
        <dbReference type="PROSITE" id="PS51186"/>
    </source>
</evidence>
<name>A0ABT9V7J7_9BACL</name>
<evidence type="ECO:0000313" key="2">
    <source>
        <dbReference type="EMBL" id="MDQ0156904.1"/>
    </source>
</evidence>
<dbReference type="PROSITE" id="PS51186">
    <property type="entry name" value="GNAT"/>
    <property type="match status" value="1"/>
</dbReference>
<accession>A0ABT9V7J7</accession>
<protein>
    <submittedName>
        <fullName evidence="2">GNAT superfamily N-acetyltransferase</fullName>
    </submittedName>
</protein>
<proteinExistence type="predicted"/>
<sequence>MEKFIMLTPWDEKIFGIKTYEIIEYNEKSLEQIINLKGHFTIKSPPLSNKSLLHKYGFYYVDTLLEPFCKQQNLIKFEDSNIQISKEVNLEDILPICNGAFVYGRFHKDFNLPDNLCDNRYNTWLREMYYEDNVFGIYYNGDIAGFFGYREDKILLHALSDEYRGKGLGKYFWYAAYDYLFNKGYKVLSSSVSASNLAIVNLYISLGFKFRNPLEVYHKYVE</sequence>
<reference evidence="2 3" key="1">
    <citation type="submission" date="2023-07" db="EMBL/GenBank/DDBJ databases">
        <title>Genomic Encyclopedia of Type Strains, Phase IV (KMG-IV): sequencing the most valuable type-strain genomes for metagenomic binning, comparative biology and taxonomic classification.</title>
        <authorList>
            <person name="Goeker M."/>
        </authorList>
    </citation>
    <scope>NUCLEOTIDE SEQUENCE [LARGE SCALE GENOMIC DNA]</scope>
    <source>
        <strain evidence="2 3">DSM 23948</strain>
    </source>
</reference>
<comment type="caution">
    <text evidence="2">The sequence shown here is derived from an EMBL/GenBank/DDBJ whole genome shotgun (WGS) entry which is preliminary data.</text>
</comment>